<name>A0A811UJD8_CERCA</name>
<accession>A0A811UJD8</accession>
<dbReference type="AlphaFoldDB" id="A0A811UJD8"/>
<evidence type="ECO:0000313" key="1">
    <source>
        <dbReference type="EMBL" id="CAD6997273.1"/>
    </source>
</evidence>
<keyword evidence="2" id="KW-1185">Reference proteome</keyword>
<dbReference type="EMBL" id="CAJHJT010000012">
    <property type="protein sequence ID" value="CAD6997273.1"/>
    <property type="molecule type" value="Genomic_DNA"/>
</dbReference>
<organism evidence="1 2">
    <name type="scientific">Ceratitis capitata</name>
    <name type="common">Mediterranean fruit fly</name>
    <name type="synonym">Tephritis capitata</name>
    <dbReference type="NCBI Taxonomy" id="7213"/>
    <lineage>
        <taxon>Eukaryota</taxon>
        <taxon>Metazoa</taxon>
        <taxon>Ecdysozoa</taxon>
        <taxon>Arthropoda</taxon>
        <taxon>Hexapoda</taxon>
        <taxon>Insecta</taxon>
        <taxon>Pterygota</taxon>
        <taxon>Neoptera</taxon>
        <taxon>Endopterygota</taxon>
        <taxon>Diptera</taxon>
        <taxon>Brachycera</taxon>
        <taxon>Muscomorpha</taxon>
        <taxon>Tephritoidea</taxon>
        <taxon>Tephritidae</taxon>
        <taxon>Ceratitis</taxon>
        <taxon>Ceratitis</taxon>
    </lineage>
</organism>
<gene>
    <name evidence="1" type="ORF">CCAP1982_LOCUS5906</name>
</gene>
<reference evidence="1" key="1">
    <citation type="submission" date="2020-11" db="EMBL/GenBank/DDBJ databases">
        <authorList>
            <person name="Whitehead M."/>
        </authorList>
    </citation>
    <scope>NUCLEOTIDE SEQUENCE</scope>
    <source>
        <strain evidence="1">EGII</strain>
    </source>
</reference>
<protein>
    <submittedName>
        <fullName evidence="1">(Mediterranean fruit fly) hypothetical protein</fullName>
    </submittedName>
</protein>
<comment type="caution">
    <text evidence="1">The sequence shown here is derived from an EMBL/GenBank/DDBJ whole genome shotgun (WGS) entry which is preliminary data.</text>
</comment>
<evidence type="ECO:0000313" key="2">
    <source>
        <dbReference type="Proteomes" id="UP000606786"/>
    </source>
</evidence>
<feature type="non-terminal residue" evidence="1">
    <location>
        <position position="1"/>
    </location>
</feature>
<proteinExistence type="predicted"/>
<dbReference type="Proteomes" id="UP000606786">
    <property type="component" value="Unassembled WGS sequence"/>
</dbReference>
<sequence length="77" mass="8421">DAINETKAEKAGPSEFTTRTAMIYVGRKIMQRNFPSLRCSALMSLVSTNPSHPNALVCSVSIEHKCIQSPIDVNGKE</sequence>